<dbReference type="CDD" id="cd00009">
    <property type="entry name" value="AAA"/>
    <property type="match status" value="1"/>
</dbReference>
<dbReference type="InterPro" id="IPR011703">
    <property type="entry name" value="ATPase_AAA-3"/>
</dbReference>
<evidence type="ECO:0000256" key="1">
    <source>
        <dbReference type="ARBA" id="ARBA00022741"/>
    </source>
</evidence>
<dbReference type="InterPro" id="IPR027417">
    <property type="entry name" value="P-loop_NTPase"/>
</dbReference>
<keyword evidence="1" id="KW-0547">Nucleotide-binding</keyword>
<dbReference type="PANTHER" id="PTHR42759">
    <property type="entry name" value="MOXR FAMILY PROTEIN"/>
    <property type="match status" value="1"/>
</dbReference>
<dbReference type="Pfam" id="PF07726">
    <property type="entry name" value="AAA_3"/>
    <property type="match status" value="1"/>
</dbReference>
<dbReference type="Gene3D" id="3.40.50.300">
    <property type="entry name" value="P-loop containing nucleotide triphosphate hydrolases"/>
    <property type="match status" value="1"/>
</dbReference>
<accession>A0A0L6W0G3</accession>
<feature type="domain" description="ChlI/MoxR AAA lid" evidence="5">
    <location>
        <begin position="230"/>
        <end position="303"/>
    </location>
</feature>
<keyword evidence="2" id="KW-0067">ATP-binding</keyword>
<gene>
    <name evidence="6" type="ORF">Tfer_2377</name>
</gene>
<dbReference type="FunFam" id="3.40.50.300:FF:000640">
    <property type="entry name" value="MoxR family ATPase"/>
    <property type="match status" value="1"/>
</dbReference>
<dbReference type="PATRIC" id="fig|281456.6.peg.2515"/>
<dbReference type="PIRSF" id="PIRSF002849">
    <property type="entry name" value="AAA_ATPase_chaperone_MoxR_prd"/>
    <property type="match status" value="1"/>
</dbReference>
<comment type="similarity">
    <text evidence="3">Belongs to the MoxR family.</text>
</comment>
<dbReference type="SUPFAM" id="SSF52540">
    <property type="entry name" value="P-loop containing nucleoside triphosphate hydrolases"/>
    <property type="match status" value="1"/>
</dbReference>
<dbReference type="Gene3D" id="1.10.8.80">
    <property type="entry name" value="Magnesium chelatase subunit I, C-Terminal domain"/>
    <property type="match status" value="1"/>
</dbReference>
<reference evidence="7" key="1">
    <citation type="submission" date="2015-07" db="EMBL/GenBank/DDBJ databases">
        <title>Complete Genome of Thermincola ferriacetica strain Z-0001T.</title>
        <authorList>
            <person name="Lusk B."/>
            <person name="Badalamenti J.P."/>
            <person name="Parameswaran P."/>
            <person name="Bond D.R."/>
            <person name="Torres C.I."/>
        </authorList>
    </citation>
    <scope>NUCLEOTIDE SEQUENCE [LARGE SCALE GENOMIC DNA]</scope>
    <source>
        <strain evidence="7">Z-0001</strain>
    </source>
</reference>
<evidence type="ECO:0000313" key="7">
    <source>
        <dbReference type="Proteomes" id="UP000037175"/>
    </source>
</evidence>
<proteinExistence type="inferred from homology"/>
<dbReference type="AlphaFoldDB" id="A0A0L6W0G3"/>
<feature type="domain" description="ATPase AAA-3" evidence="4">
    <location>
        <begin position="38"/>
        <end position="168"/>
    </location>
</feature>
<dbReference type="Pfam" id="PF17863">
    <property type="entry name" value="AAA_lid_2"/>
    <property type="match status" value="1"/>
</dbReference>
<evidence type="ECO:0000256" key="2">
    <source>
        <dbReference type="ARBA" id="ARBA00022840"/>
    </source>
</evidence>
<evidence type="ECO:0000256" key="3">
    <source>
        <dbReference type="ARBA" id="ARBA00061607"/>
    </source>
</evidence>
<dbReference type="Proteomes" id="UP000037175">
    <property type="component" value="Unassembled WGS sequence"/>
</dbReference>
<dbReference type="EMBL" id="LGTE01000018">
    <property type="protein sequence ID" value="KNZ69015.1"/>
    <property type="molecule type" value="Genomic_DNA"/>
</dbReference>
<protein>
    <submittedName>
        <fullName evidence="6">ATPase AAA</fullName>
    </submittedName>
</protein>
<keyword evidence="7" id="KW-1185">Reference proteome</keyword>
<name>A0A0L6W0G3_9FIRM</name>
<organism evidence="6 7">
    <name type="scientific">Thermincola ferriacetica</name>
    <dbReference type="NCBI Taxonomy" id="281456"/>
    <lineage>
        <taxon>Bacteria</taxon>
        <taxon>Bacillati</taxon>
        <taxon>Bacillota</taxon>
        <taxon>Clostridia</taxon>
        <taxon>Eubacteriales</taxon>
        <taxon>Thermincolaceae</taxon>
        <taxon>Thermincola</taxon>
    </lineage>
</organism>
<dbReference type="PANTHER" id="PTHR42759:SF5">
    <property type="entry name" value="METHANOL DEHYDROGENASE REGULATOR"/>
    <property type="match status" value="1"/>
</dbReference>
<dbReference type="InterPro" id="IPR041628">
    <property type="entry name" value="ChlI/MoxR_AAA_lid"/>
</dbReference>
<dbReference type="GO" id="GO:0005524">
    <property type="term" value="F:ATP binding"/>
    <property type="evidence" value="ECO:0007669"/>
    <property type="project" value="UniProtKB-KW"/>
</dbReference>
<dbReference type="InterPro" id="IPR050764">
    <property type="entry name" value="CbbQ/NirQ/NorQ/GpvN"/>
</dbReference>
<evidence type="ECO:0000259" key="5">
    <source>
        <dbReference type="Pfam" id="PF17863"/>
    </source>
</evidence>
<dbReference type="RefSeq" id="WP_052218506.1">
    <property type="nucleotide sequence ID" value="NZ_LGTE01000018.1"/>
</dbReference>
<comment type="caution">
    <text evidence="6">The sequence shown here is derived from an EMBL/GenBank/DDBJ whole genome shotgun (WGS) entry which is preliminary data.</text>
</comment>
<evidence type="ECO:0000313" key="6">
    <source>
        <dbReference type="EMBL" id="KNZ69015.1"/>
    </source>
</evidence>
<dbReference type="GO" id="GO:0016887">
    <property type="term" value="F:ATP hydrolysis activity"/>
    <property type="evidence" value="ECO:0007669"/>
    <property type="project" value="InterPro"/>
</dbReference>
<evidence type="ECO:0000259" key="4">
    <source>
        <dbReference type="Pfam" id="PF07726"/>
    </source>
</evidence>
<sequence length="311" mass="35206">MNRLQRLAAKLMKNIEQVIVGKEDVIRLILITLLCKGHMLLEDVPGMGKTMLVRTLAKSLGCSFKRIQFTPDLLPSDILGVSVYNQKTMDFEFRPGPIMAQMVLADEINRTSPRTQASLLECMEEEQITVDGITYELPKPFMILATQNPIEYEGTYPLPEAQLDRFLVRARLGYPTYEEEMEILERLEKKHPIAAIEQVFELEEIAELQKKVGEIYIEDSLKDYIVKIVQATREHPDVSLGASPRGSLALLKCSKAMAGTEGRNYVIPDDIKTLAVPTLAHRLVLKPEAHFKGYTQEDIIRDILNKIPVSL</sequence>